<evidence type="ECO:0000256" key="3">
    <source>
        <dbReference type="PIRSR" id="PIRSR000137-2"/>
    </source>
</evidence>
<dbReference type="Proteomes" id="UP000075902">
    <property type="component" value="Unassembled WGS sequence"/>
</dbReference>
<dbReference type="EnsemblMetazoa" id="AMEC020466-RA">
    <property type="protein sequence ID" value="AMEC020466-PA"/>
    <property type="gene ID" value="AMEC020466"/>
</dbReference>
<dbReference type="InterPro" id="IPR012132">
    <property type="entry name" value="GMC_OxRdtase"/>
</dbReference>
<dbReference type="SUPFAM" id="SSF51905">
    <property type="entry name" value="FAD/NAD(P)-binding domain"/>
    <property type="match status" value="1"/>
</dbReference>
<dbReference type="PROSITE" id="PS00623">
    <property type="entry name" value="GMC_OXRED_1"/>
    <property type="match status" value="1"/>
</dbReference>
<dbReference type="AlphaFoldDB" id="A0A182UHF3"/>
<comment type="similarity">
    <text evidence="1 4">Belongs to the GMC oxidoreductase family.</text>
</comment>
<reference evidence="8" key="1">
    <citation type="submission" date="2014-01" db="EMBL/GenBank/DDBJ databases">
        <title>The Genome Sequence of Anopheles melas CM1001059_A (V2).</title>
        <authorList>
            <consortium name="The Broad Institute Genomics Platform"/>
            <person name="Neafsey D.E."/>
            <person name="Besansky N."/>
            <person name="Howell P."/>
            <person name="Walton C."/>
            <person name="Young S.K."/>
            <person name="Zeng Q."/>
            <person name="Gargeya S."/>
            <person name="Fitzgerald M."/>
            <person name="Haas B."/>
            <person name="Abouelleil A."/>
            <person name="Allen A.W."/>
            <person name="Alvarado L."/>
            <person name="Arachchi H.M."/>
            <person name="Berlin A.M."/>
            <person name="Chapman S.B."/>
            <person name="Gainer-Dewar J."/>
            <person name="Goldberg J."/>
            <person name="Griggs A."/>
            <person name="Gujja S."/>
            <person name="Hansen M."/>
            <person name="Howarth C."/>
            <person name="Imamovic A."/>
            <person name="Ireland A."/>
            <person name="Larimer J."/>
            <person name="McCowan C."/>
            <person name="Murphy C."/>
            <person name="Pearson M."/>
            <person name="Poon T.W."/>
            <person name="Priest M."/>
            <person name="Roberts A."/>
            <person name="Saif S."/>
            <person name="Shea T."/>
            <person name="Sisk P."/>
            <person name="Sykes S."/>
            <person name="Wortman J."/>
            <person name="Nusbaum C."/>
            <person name="Birren B."/>
        </authorList>
    </citation>
    <scope>NUCLEOTIDE SEQUENCE [LARGE SCALE GENOMIC DNA]</scope>
    <source>
        <strain evidence="8">CM1001059</strain>
    </source>
</reference>
<feature type="active site" description="Proton donor" evidence="2">
    <location>
        <position position="587"/>
    </location>
</feature>
<dbReference type="PROSITE" id="PS00624">
    <property type="entry name" value="GMC_OXRED_2"/>
    <property type="match status" value="1"/>
</dbReference>
<accession>A0A182UHF3</accession>
<evidence type="ECO:0000259" key="5">
    <source>
        <dbReference type="PROSITE" id="PS00623"/>
    </source>
</evidence>
<evidence type="ECO:0000256" key="1">
    <source>
        <dbReference type="ARBA" id="ARBA00010790"/>
    </source>
</evidence>
<evidence type="ECO:0000256" key="2">
    <source>
        <dbReference type="PIRSR" id="PIRSR000137-1"/>
    </source>
</evidence>
<dbReference type="Pfam" id="PF05199">
    <property type="entry name" value="GMC_oxred_C"/>
    <property type="match status" value="1"/>
</dbReference>
<proteinExistence type="inferred from homology"/>
<organism evidence="7 8">
    <name type="scientific">Anopheles melas</name>
    <dbReference type="NCBI Taxonomy" id="34690"/>
    <lineage>
        <taxon>Eukaryota</taxon>
        <taxon>Metazoa</taxon>
        <taxon>Ecdysozoa</taxon>
        <taxon>Arthropoda</taxon>
        <taxon>Hexapoda</taxon>
        <taxon>Insecta</taxon>
        <taxon>Pterygota</taxon>
        <taxon>Neoptera</taxon>
        <taxon>Endopterygota</taxon>
        <taxon>Diptera</taxon>
        <taxon>Nematocera</taxon>
        <taxon>Culicoidea</taxon>
        <taxon>Culicidae</taxon>
        <taxon>Anophelinae</taxon>
        <taxon>Anopheles</taxon>
    </lineage>
</organism>
<name>A0A182UHF3_9DIPT</name>
<comment type="cofactor">
    <cofactor evidence="3">
        <name>FAD</name>
        <dbReference type="ChEBI" id="CHEBI:57692"/>
    </cofactor>
</comment>
<evidence type="ECO:0000313" key="8">
    <source>
        <dbReference type="Proteomes" id="UP000075902"/>
    </source>
</evidence>
<keyword evidence="3 4" id="KW-0274">FAD</keyword>
<dbReference type="InterPro" id="IPR036188">
    <property type="entry name" value="FAD/NAD-bd_sf"/>
</dbReference>
<feature type="domain" description="Glucose-methanol-choline oxidoreductase N-terminal" evidence="5">
    <location>
        <begin position="176"/>
        <end position="199"/>
    </location>
</feature>
<evidence type="ECO:0000313" key="7">
    <source>
        <dbReference type="EnsemblMetazoa" id="AMEC020466-PA"/>
    </source>
</evidence>
<dbReference type="VEuPathDB" id="VectorBase:AMEC020466"/>
<dbReference type="GO" id="GO:0016614">
    <property type="term" value="F:oxidoreductase activity, acting on CH-OH group of donors"/>
    <property type="evidence" value="ECO:0007669"/>
    <property type="project" value="InterPro"/>
</dbReference>
<dbReference type="Gene3D" id="3.30.560.10">
    <property type="entry name" value="Glucose Oxidase, domain 3"/>
    <property type="match status" value="1"/>
</dbReference>
<feature type="active site" description="Proton acceptor" evidence="2">
    <location>
        <position position="631"/>
    </location>
</feature>
<dbReference type="Gene3D" id="3.50.50.60">
    <property type="entry name" value="FAD/NAD(P)-binding domain"/>
    <property type="match status" value="1"/>
</dbReference>
<dbReference type="InterPro" id="IPR000172">
    <property type="entry name" value="GMC_OxRdtase_N"/>
</dbReference>
<evidence type="ECO:0000256" key="4">
    <source>
        <dbReference type="RuleBase" id="RU003968"/>
    </source>
</evidence>
<dbReference type="InterPro" id="IPR007867">
    <property type="entry name" value="GMC_OxRtase_C"/>
</dbReference>
<dbReference type="SUPFAM" id="SSF54373">
    <property type="entry name" value="FAD-linked reductases, C-terminal domain"/>
    <property type="match status" value="1"/>
</dbReference>
<evidence type="ECO:0000259" key="6">
    <source>
        <dbReference type="PROSITE" id="PS00624"/>
    </source>
</evidence>
<dbReference type="PANTHER" id="PTHR11552:SF216">
    <property type="entry name" value="GLUCOSE-METHANOL-CHOLINE OXIDOREDUCTASE N-TERMINAL DOMAIN-CONTAINING PROTEIN"/>
    <property type="match status" value="1"/>
</dbReference>
<feature type="domain" description="Glucose-methanol-choline oxidoreductase N-terminal" evidence="6">
    <location>
        <begin position="346"/>
        <end position="360"/>
    </location>
</feature>
<keyword evidence="8" id="KW-1185">Reference proteome</keyword>
<dbReference type="STRING" id="34690.A0A182UHF3"/>
<sequence length="656" mass="73210">MRIVGRIVIRGHKWLDTVARPYQSQSNASACGRMVRRTVGTRLPMLMMAFLLTASPPTDAQQFPVFETLFDEVSLLVRTGPNASVPIPEAKRIRDEYDFVVIGAGSGGSVMANRLSEVRDWSVLLLEVGKEENLISNVPLTAGLTTATGYSWGYRSDPMRNACRGLEQGVCYWPKGRGLGGTSLINFLLYGRGHQRDYDDWERAGNYGWGYRDVRRYFEKAEQIKGQPYNPHGYLHIEESSFETPMLGRYIEAGKRFGYRHIDPNDPVQLGFYKARATMVNGERCSAARAYLKPVAERPNLDISTRSWATRILIDPVTKTAFGVEFTKSKRLHTVRVRKEVILATGAIASPQLLMLSGVGPREHLQQLDIPVVKDLRVGYNLQDHQTLSGLVFTVNQPVTIRERDMRRPAPFLSYLFARRGPFTVPGGAEGIAFVKTNNSRSPEDYPDVELVLGTGAVNNDESGSLRHTFGMTREFYDRSFGSARGQHAFGIAPVLMRPKSRGRVWLKSRNPFHWPHMEGNFFDHPDDLATMVEGIKLAVRIGESDSFASYGARLLGTPFYGCEAHPFRSDDYWRCCLRQVGASIQHQSGTCKMGPASDPDAVVDPELRVHGVGGLRVVDASIFPVIPAAHTNGVVIMVGEKAADMVKDYWNNHIP</sequence>
<protein>
    <recommendedName>
        <fullName evidence="5 6">Glucose-methanol-choline oxidoreductase N-terminal domain-containing protein</fullName>
    </recommendedName>
</protein>
<feature type="binding site" evidence="3">
    <location>
        <position position="182"/>
    </location>
    <ligand>
        <name>FAD</name>
        <dbReference type="ChEBI" id="CHEBI:57692"/>
    </ligand>
</feature>
<dbReference type="GO" id="GO:0050660">
    <property type="term" value="F:flavin adenine dinucleotide binding"/>
    <property type="evidence" value="ECO:0007669"/>
    <property type="project" value="InterPro"/>
</dbReference>
<keyword evidence="4" id="KW-0285">Flavoprotein</keyword>
<dbReference type="PIRSF" id="PIRSF000137">
    <property type="entry name" value="Alcohol_oxidase"/>
    <property type="match status" value="1"/>
</dbReference>
<dbReference type="PANTHER" id="PTHR11552">
    <property type="entry name" value="GLUCOSE-METHANOL-CHOLINE GMC OXIDOREDUCTASE"/>
    <property type="match status" value="1"/>
</dbReference>
<reference evidence="7" key="2">
    <citation type="submission" date="2020-05" db="UniProtKB">
        <authorList>
            <consortium name="EnsemblMetazoa"/>
        </authorList>
    </citation>
    <scope>IDENTIFICATION</scope>
    <source>
        <strain evidence="7">CM1001059</strain>
    </source>
</reference>
<dbReference type="Pfam" id="PF00732">
    <property type="entry name" value="GMC_oxred_N"/>
    <property type="match status" value="1"/>
</dbReference>